<dbReference type="Pfam" id="PF13508">
    <property type="entry name" value="Acetyltransf_7"/>
    <property type="match status" value="1"/>
</dbReference>
<evidence type="ECO:0000313" key="3">
    <source>
        <dbReference type="Proteomes" id="UP001597391"/>
    </source>
</evidence>
<feature type="domain" description="N-acetyltransferase" evidence="1">
    <location>
        <begin position="15"/>
        <end position="178"/>
    </location>
</feature>
<dbReference type="InterPro" id="IPR016181">
    <property type="entry name" value="Acyl_CoA_acyltransferase"/>
</dbReference>
<comment type="caution">
    <text evidence="2">The sequence shown here is derived from an EMBL/GenBank/DDBJ whole genome shotgun (WGS) entry which is preliminary data.</text>
</comment>
<accession>A0ABW5XKJ5</accession>
<protein>
    <submittedName>
        <fullName evidence="2">GNAT family N-acetyltransferase</fullName>
        <ecNumber evidence="2">2.3.1.-</ecNumber>
    </submittedName>
</protein>
<dbReference type="Proteomes" id="UP001597391">
    <property type="component" value="Unassembled WGS sequence"/>
</dbReference>
<keyword evidence="3" id="KW-1185">Reference proteome</keyword>
<dbReference type="EC" id="2.3.1.-" evidence="2"/>
<dbReference type="PROSITE" id="PS51186">
    <property type="entry name" value="GNAT"/>
    <property type="match status" value="1"/>
</dbReference>
<dbReference type="InterPro" id="IPR000182">
    <property type="entry name" value="GNAT_dom"/>
</dbReference>
<keyword evidence="2" id="KW-0012">Acyltransferase</keyword>
<reference evidence="3" key="1">
    <citation type="journal article" date="2019" name="Int. J. Syst. Evol. Microbiol.">
        <title>The Global Catalogue of Microorganisms (GCM) 10K type strain sequencing project: providing services to taxonomists for standard genome sequencing and annotation.</title>
        <authorList>
            <consortium name="The Broad Institute Genomics Platform"/>
            <consortium name="The Broad Institute Genome Sequencing Center for Infectious Disease"/>
            <person name="Wu L."/>
            <person name="Ma J."/>
        </authorList>
    </citation>
    <scope>NUCLEOTIDE SEQUENCE [LARGE SCALE GENOMIC DNA]</scope>
    <source>
        <strain evidence="3">KCTC 33576</strain>
    </source>
</reference>
<dbReference type="EMBL" id="JBHUOP010000006">
    <property type="protein sequence ID" value="MFD2841556.1"/>
    <property type="molecule type" value="Genomic_DNA"/>
</dbReference>
<dbReference type="SUPFAM" id="SSF55729">
    <property type="entry name" value="Acyl-CoA N-acyltransferases (Nat)"/>
    <property type="match status" value="1"/>
</dbReference>
<dbReference type="GO" id="GO:0016746">
    <property type="term" value="F:acyltransferase activity"/>
    <property type="evidence" value="ECO:0007669"/>
    <property type="project" value="UniProtKB-KW"/>
</dbReference>
<dbReference type="RefSeq" id="WP_377467667.1">
    <property type="nucleotide sequence ID" value="NZ_JBHUOP010000006.1"/>
</dbReference>
<dbReference type="CDD" id="cd04301">
    <property type="entry name" value="NAT_SF"/>
    <property type="match status" value="1"/>
</dbReference>
<dbReference type="Gene3D" id="3.40.630.30">
    <property type="match status" value="1"/>
</dbReference>
<gene>
    <name evidence="2" type="ORF">ACFSYH_13405</name>
</gene>
<keyword evidence="2" id="KW-0808">Transferase</keyword>
<organism evidence="2 3">
    <name type="scientific">Populibacterium corticicola</name>
    <dbReference type="NCBI Taxonomy" id="1812826"/>
    <lineage>
        <taxon>Bacteria</taxon>
        <taxon>Bacillati</taxon>
        <taxon>Actinomycetota</taxon>
        <taxon>Actinomycetes</taxon>
        <taxon>Micrococcales</taxon>
        <taxon>Jonesiaceae</taxon>
        <taxon>Populibacterium</taxon>
    </lineage>
</organism>
<sequence>MTEVLTVNGTAVAGANLRLAQWMAPAAVELRTAAATELCQRYGVDSIGPDPDGDRAVAMIILSILDGERRVDVGCAALIDQTGHMEEFSTPVLEVRRVYIKPQYRGNGYAKLLMHEVERQARRYSQRDDRRGLRVVLETGTLQPESMHLYSSLGYVLIDNYGEWKNDPLSRCFELILD</sequence>
<proteinExistence type="predicted"/>
<evidence type="ECO:0000313" key="2">
    <source>
        <dbReference type="EMBL" id="MFD2841556.1"/>
    </source>
</evidence>
<evidence type="ECO:0000259" key="1">
    <source>
        <dbReference type="PROSITE" id="PS51186"/>
    </source>
</evidence>
<name>A0ABW5XKJ5_9MICO</name>